<accession>Q7UV15</accession>
<keyword evidence="2" id="KW-1185">Reference proteome</keyword>
<proteinExistence type="predicted"/>
<evidence type="ECO:0000313" key="1">
    <source>
        <dbReference type="EMBL" id="CAD72912.1"/>
    </source>
</evidence>
<dbReference type="STRING" id="243090.RB2940"/>
<protein>
    <submittedName>
        <fullName evidence="1">Uncharacterized protein</fullName>
    </submittedName>
</protein>
<dbReference type="Proteomes" id="UP000001025">
    <property type="component" value="Chromosome"/>
</dbReference>
<dbReference type="InParanoid" id="Q7UV15"/>
<reference evidence="1 2" key="1">
    <citation type="journal article" date="2003" name="Proc. Natl. Acad. Sci. U.S.A.">
        <title>Complete genome sequence of the marine planctomycete Pirellula sp. strain 1.</title>
        <authorList>
            <person name="Gloeckner F.O."/>
            <person name="Kube M."/>
            <person name="Bauer M."/>
            <person name="Teeling H."/>
            <person name="Lombardot T."/>
            <person name="Ludwig W."/>
            <person name="Gade D."/>
            <person name="Beck A."/>
            <person name="Borzym K."/>
            <person name="Heitmann K."/>
            <person name="Rabus R."/>
            <person name="Schlesner H."/>
            <person name="Amann R."/>
            <person name="Reinhardt R."/>
        </authorList>
    </citation>
    <scope>NUCLEOTIDE SEQUENCE [LARGE SCALE GENOMIC DNA]</scope>
    <source>
        <strain evidence="2">DSM 10527 / NCIMB 13988 / SH1</strain>
    </source>
</reference>
<dbReference type="KEGG" id="rba:RB2940"/>
<sequence length="146" mass="16208">MTAIASVRRLILHSTTGNGCLGAVRACGHRDVVAEVLIGYRGESEGDCEKIDPHEDGHSKRLVAAVGSLVQHYGKTSYWELICETEPKGFHVDAYFCVSILVPLSHAWVRRGDGRSTSCNVTSPLCVRRIATRRLLSHEFLRRPHQ</sequence>
<dbReference type="HOGENOM" id="CLU_1775947_0_0_0"/>
<organism evidence="1 2">
    <name type="scientific">Rhodopirellula baltica (strain DSM 10527 / NCIMB 13988 / SH1)</name>
    <dbReference type="NCBI Taxonomy" id="243090"/>
    <lineage>
        <taxon>Bacteria</taxon>
        <taxon>Pseudomonadati</taxon>
        <taxon>Planctomycetota</taxon>
        <taxon>Planctomycetia</taxon>
        <taxon>Pirellulales</taxon>
        <taxon>Pirellulaceae</taxon>
        <taxon>Rhodopirellula</taxon>
    </lineage>
</organism>
<dbReference type="EMBL" id="BX294138">
    <property type="protein sequence ID" value="CAD72912.1"/>
    <property type="molecule type" value="Genomic_DNA"/>
</dbReference>
<evidence type="ECO:0000313" key="2">
    <source>
        <dbReference type="Proteomes" id="UP000001025"/>
    </source>
</evidence>
<gene>
    <name evidence="1" type="ordered locus">RB2940</name>
</gene>
<dbReference type="AlphaFoldDB" id="Q7UV15"/>
<name>Q7UV15_RHOBA</name>
<dbReference type="EnsemblBacteria" id="CAD72912">
    <property type="protein sequence ID" value="CAD72912"/>
    <property type="gene ID" value="RB2940"/>
</dbReference>